<dbReference type="STRING" id="2741.SAMN04489866_10148"/>
<feature type="compositionally biased region" description="Low complexity" evidence="1">
    <location>
        <begin position="21"/>
        <end position="38"/>
    </location>
</feature>
<dbReference type="RefSeq" id="WP_091790750.1">
    <property type="nucleotide sequence ID" value="NZ_FNAF01000001.1"/>
</dbReference>
<evidence type="ECO:0000313" key="4">
    <source>
        <dbReference type="Proteomes" id="UP000198995"/>
    </source>
</evidence>
<gene>
    <name evidence="3" type="ORF">SAMN04489866_10148</name>
</gene>
<dbReference type="PROSITE" id="PS51257">
    <property type="entry name" value="PROKAR_LIPOPROTEIN"/>
    <property type="match status" value="1"/>
</dbReference>
<sequence length="208" mass="22418">MAKKLMALLLTVALTTLAGCGSGADKASPAKSSEEASSVQHETQAKDRKDRTGQTEQSEVGKSKIVHQKKGIGDKVTTGPFDIELTDAQVMTLEPSPDFKQMFGGKDKVTAITLAFKSENKSDATNSIYLNQGTITTNTKEQKEADLLLSDDVGGDYIGNIEKNGQVYFILDSPAEEITSITFTADAPHDENFSTLGEKVTFTVNFDK</sequence>
<feature type="compositionally biased region" description="Basic and acidic residues" evidence="1">
    <location>
        <begin position="43"/>
        <end position="53"/>
    </location>
</feature>
<dbReference type="OrthoDB" id="2352785at2"/>
<evidence type="ECO:0000256" key="2">
    <source>
        <dbReference type="SAM" id="SignalP"/>
    </source>
</evidence>
<keyword evidence="2" id="KW-0732">Signal</keyword>
<dbReference type="EMBL" id="FNAF01000001">
    <property type="protein sequence ID" value="SDD04915.1"/>
    <property type="molecule type" value="Genomic_DNA"/>
</dbReference>
<evidence type="ECO:0000256" key="1">
    <source>
        <dbReference type="SAM" id="MobiDB-lite"/>
    </source>
</evidence>
<reference evidence="3 4" key="1">
    <citation type="submission" date="2016-10" db="EMBL/GenBank/DDBJ databases">
        <authorList>
            <person name="de Groot N.N."/>
        </authorList>
    </citation>
    <scope>NUCLEOTIDE SEQUENCE [LARGE SCALE GENOMIC DNA]</scope>
    <source>
        <strain evidence="3 4">DSM 20475</strain>
    </source>
</reference>
<protein>
    <recommendedName>
        <fullName evidence="5">DUF4352 domain-containing protein</fullName>
    </recommendedName>
</protein>
<evidence type="ECO:0000313" key="3">
    <source>
        <dbReference type="EMBL" id="SDD04915.1"/>
    </source>
</evidence>
<proteinExistence type="predicted"/>
<dbReference type="AlphaFoldDB" id="A0A1G6RLQ5"/>
<organism evidence="3 4">
    <name type="scientific">Peptococcus niger</name>
    <dbReference type="NCBI Taxonomy" id="2741"/>
    <lineage>
        <taxon>Bacteria</taxon>
        <taxon>Bacillati</taxon>
        <taxon>Bacillota</taxon>
        <taxon>Clostridia</taxon>
        <taxon>Eubacteriales</taxon>
        <taxon>Peptococcaceae</taxon>
        <taxon>Peptococcus</taxon>
    </lineage>
</organism>
<accession>A0A1G6RLQ5</accession>
<dbReference type="Proteomes" id="UP000198995">
    <property type="component" value="Unassembled WGS sequence"/>
</dbReference>
<feature type="signal peptide" evidence="2">
    <location>
        <begin position="1"/>
        <end position="18"/>
    </location>
</feature>
<name>A0A1G6RLQ5_PEPNI</name>
<feature type="region of interest" description="Disordered" evidence="1">
    <location>
        <begin position="21"/>
        <end position="68"/>
    </location>
</feature>
<feature type="chain" id="PRO_5039691003" description="DUF4352 domain-containing protein" evidence="2">
    <location>
        <begin position="19"/>
        <end position="208"/>
    </location>
</feature>
<evidence type="ECO:0008006" key="5">
    <source>
        <dbReference type="Google" id="ProtNLM"/>
    </source>
</evidence>
<keyword evidence="4" id="KW-1185">Reference proteome</keyword>